<protein>
    <submittedName>
        <fullName evidence="2">Protein-tyrosine phosphatase</fullName>
    </submittedName>
</protein>
<name>A0A4V2EYM0_9MICO</name>
<dbReference type="AlphaFoldDB" id="A0A4V2EYM0"/>
<gene>
    <name evidence="2" type="ORF">EV187_3365</name>
</gene>
<keyword evidence="3" id="KW-1185">Reference proteome</keyword>
<dbReference type="InterPro" id="IPR050438">
    <property type="entry name" value="LMW_PTPase"/>
</dbReference>
<comment type="caution">
    <text evidence="2">The sequence shown here is derived from an EMBL/GenBank/DDBJ whole genome shotgun (WGS) entry which is preliminary data.</text>
</comment>
<dbReference type="SUPFAM" id="SSF52788">
    <property type="entry name" value="Phosphotyrosine protein phosphatases I"/>
    <property type="match status" value="1"/>
</dbReference>
<dbReference type="EMBL" id="SGWY01000004">
    <property type="protein sequence ID" value="RZS63460.1"/>
    <property type="molecule type" value="Genomic_DNA"/>
</dbReference>
<dbReference type="Proteomes" id="UP000293289">
    <property type="component" value="Unassembled WGS sequence"/>
</dbReference>
<dbReference type="SMART" id="SM00226">
    <property type="entry name" value="LMWPc"/>
    <property type="match status" value="1"/>
</dbReference>
<organism evidence="2 3">
    <name type="scientific">Agromyces ramosus</name>
    <dbReference type="NCBI Taxonomy" id="33879"/>
    <lineage>
        <taxon>Bacteria</taxon>
        <taxon>Bacillati</taxon>
        <taxon>Actinomycetota</taxon>
        <taxon>Actinomycetes</taxon>
        <taxon>Micrococcales</taxon>
        <taxon>Microbacteriaceae</taxon>
        <taxon>Agromyces</taxon>
    </lineage>
</organism>
<dbReference type="PANTHER" id="PTHR11717:SF31">
    <property type="entry name" value="LOW MOLECULAR WEIGHT PROTEIN-TYROSINE-PHOSPHATASE ETP-RELATED"/>
    <property type="match status" value="1"/>
</dbReference>
<dbReference type="InterPro" id="IPR036196">
    <property type="entry name" value="Ptyr_pPase_sf"/>
</dbReference>
<dbReference type="InterPro" id="IPR023485">
    <property type="entry name" value="Ptyr_pPase"/>
</dbReference>
<dbReference type="PANTHER" id="PTHR11717">
    <property type="entry name" value="LOW MOLECULAR WEIGHT PROTEIN TYROSINE PHOSPHATASE"/>
    <property type="match status" value="1"/>
</dbReference>
<accession>A0A4V2EYM0</accession>
<reference evidence="2 3" key="1">
    <citation type="submission" date="2019-02" db="EMBL/GenBank/DDBJ databases">
        <title>Genomic Encyclopedia of Type Strains, Phase IV (KMG-IV): sequencing the most valuable type-strain genomes for metagenomic binning, comparative biology and taxonomic classification.</title>
        <authorList>
            <person name="Goeker M."/>
        </authorList>
    </citation>
    <scope>NUCLEOTIDE SEQUENCE [LARGE SCALE GENOMIC DNA]</scope>
    <source>
        <strain evidence="2 3">DSM 43045</strain>
    </source>
</reference>
<evidence type="ECO:0000313" key="3">
    <source>
        <dbReference type="Proteomes" id="UP000293289"/>
    </source>
</evidence>
<evidence type="ECO:0000259" key="1">
    <source>
        <dbReference type="SMART" id="SM00226"/>
    </source>
</evidence>
<proteinExistence type="predicted"/>
<evidence type="ECO:0000313" key="2">
    <source>
        <dbReference type="EMBL" id="RZS63460.1"/>
    </source>
</evidence>
<dbReference type="GO" id="GO:0004725">
    <property type="term" value="F:protein tyrosine phosphatase activity"/>
    <property type="evidence" value="ECO:0007669"/>
    <property type="project" value="TreeGrafter"/>
</dbReference>
<dbReference type="Pfam" id="PF01451">
    <property type="entry name" value="LMWPc"/>
    <property type="match status" value="1"/>
</dbReference>
<feature type="domain" description="Phosphotyrosine protein phosphatase I" evidence="1">
    <location>
        <begin position="7"/>
        <end position="186"/>
    </location>
</feature>
<dbReference type="RefSeq" id="WP_165391244.1">
    <property type="nucleotide sequence ID" value="NZ_SGWY01000004.1"/>
</dbReference>
<dbReference type="Gene3D" id="3.40.50.2300">
    <property type="match status" value="1"/>
</dbReference>
<sequence length="231" mass="24511">MTTADRFNVLVVCTGNVNRSALGAVLLDTWSGWYLPDETAAQVDVTSAGLRAPEGSSMGSRARVIAEALGADGSAHRARQISEEAIRAADLVLVSSARQRDSVLGLVPAALRSTFTIREAGRIAEQLGLQTMPGSAEEMRARVAMLAQHRFTPGTAVDDDILDPQGKDDDAYRLMVRMEIPPLAALAGLLFGMPEAEILAYGEAAETAAFPFGADDATNEVPTRAKGRREA</sequence>